<dbReference type="Gene3D" id="1.10.1280.10">
    <property type="entry name" value="Di-copper center containing domain from catechol oxidase"/>
    <property type="match status" value="1"/>
</dbReference>
<reference evidence="2" key="1">
    <citation type="journal article" date="2019" name="Environ. Microbiol.">
        <title>Fungal ecological strategies reflected in gene transcription - a case study of two litter decomposers.</title>
        <authorList>
            <person name="Barbi F."/>
            <person name="Kohler A."/>
            <person name="Barry K."/>
            <person name="Baskaran P."/>
            <person name="Daum C."/>
            <person name="Fauchery L."/>
            <person name="Ihrmark K."/>
            <person name="Kuo A."/>
            <person name="LaButti K."/>
            <person name="Lipzen A."/>
            <person name="Morin E."/>
            <person name="Grigoriev I.V."/>
            <person name="Henrissat B."/>
            <person name="Lindahl B."/>
            <person name="Martin F."/>
        </authorList>
    </citation>
    <scope>NUCLEOTIDE SEQUENCE</scope>
    <source>
        <strain evidence="2">JB14</strain>
    </source>
</reference>
<dbReference type="Proteomes" id="UP000799118">
    <property type="component" value="Unassembled WGS sequence"/>
</dbReference>
<keyword evidence="1" id="KW-0812">Transmembrane</keyword>
<name>A0A6A4GZ28_9AGAR</name>
<dbReference type="OrthoDB" id="6132182at2759"/>
<evidence type="ECO:0000313" key="3">
    <source>
        <dbReference type="Proteomes" id="UP000799118"/>
    </source>
</evidence>
<organism evidence="2 3">
    <name type="scientific">Gymnopus androsaceus JB14</name>
    <dbReference type="NCBI Taxonomy" id="1447944"/>
    <lineage>
        <taxon>Eukaryota</taxon>
        <taxon>Fungi</taxon>
        <taxon>Dikarya</taxon>
        <taxon>Basidiomycota</taxon>
        <taxon>Agaricomycotina</taxon>
        <taxon>Agaricomycetes</taxon>
        <taxon>Agaricomycetidae</taxon>
        <taxon>Agaricales</taxon>
        <taxon>Marasmiineae</taxon>
        <taxon>Omphalotaceae</taxon>
        <taxon>Gymnopus</taxon>
    </lineage>
</organism>
<dbReference type="InterPro" id="IPR008922">
    <property type="entry name" value="Di-copper_centre_dom_sf"/>
</dbReference>
<evidence type="ECO:0000256" key="1">
    <source>
        <dbReference type="SAM" id="Phobius"/>
    </source>
</evidence>
<protein>
    <submittedName>
        <fullName evidence="2">Uncharacterized protein</fullName>
    </submittedName>
</protein>
<dbReference type="SUPFAM" id="SSF48056">
    <property type="entry name" value="Di-copper centre-containing domain"/>
    <property type="match status" value="1"/>
</dbReference>
<feature type="transmembrane region" description="Helical" evidence="1">
    <location>
        <begin position="57"/>
        <end position="79"/>
    </location>
</feature>
<evidence type="ECO:0000313" key="2">
    <source>
        <dbReference type="EMBL" id="KAE9390610.1"/>
    </source>
</evidence>
<gene>
    <name evidence="2" type="ORF">BT96DRAFT_340944</name>
</gene>
<keyword evidence="1" id="KW-1133">Transmembrane helix</keyword>
<sequence>MLYLAEYVQVCKLLRSPLWNFDDASHDEFTRVSQYWGKRQAQGGIKQRLFPPIEFRLSLVFATVFVSLSSLALSTLLAVSATSAQCINPTVRKEWRALTKAEKITWISAIQCINSLLHNPNLTQTVDPSLSLIPAMNTSGNFWDDISFMHMDLNIKIHETGMFLRSSLLFILWNRR</sequence>
<keyword evidence="3" id="KW-1185">Reference proteome</keyword>
<proteinExistence type="predicted"/>
<dbReference type="AlphaFoldDB" id="A0A6A4GZ28"/>
<dbReference type="EMBL" id="ML769652">
    <property type="protein sequence ID" value="KAE9390610.1"/>
    <property type="molecule type" value="Genomic_DNA"/>
</dbReference>
<keyword evidence="1" id="KW-0472">Membrane</keyword>
<accession>A0A6A4GZ28</accession>